<dbReference type="GO" id="GO:0015344">
    <property type="term" value="F:siderophore uptake transmembrane transporter activity"/>
    <property type="evidence" value="ECO:0007669"/>
    <property type="project" value="TreeGrafter"/>
</dbReference>
<evidence type="ECO:0000256" key="13">
    <source>
        <dbReference type="RuleBase" id="RU003357"/>
    </source>
</evidence>
<dbReference type="InterPro" id="IPR000531">
    <property type="entry name" value="Beta-barrel_TonB"/>
</dbReference>
<evidence type="ECO:0000256" key="7">
    <source>
        <dbReference type="ARBA" id="ARBA00023065"/>
    </source>
</evidence>
<keyword evidence="7" id="KW-0406">Ion transport</keyword>
<dbReference type="Pfam" id="PF07715">
    <property type="entry name" value="Plug"/>
    <property type="match status" value="1"/>
</dbReference>
<dbReference type="PANTHER" id="PTHR30069:SF53">
    <property type="entry name" value="COLICIN I RECEPTOR-RELATED"/>
    <property type="match status" value="1"/>
</dbReference>
<evidence type="ECO:0000259" key="15">
    <source>
        <dbReference type="Pfam" id="PF07715"/>
    </source>
</evidence>
<dbReference type="RefSeq" id="WP_046487685.1">
    <property type="nucleotide sequence ID" value="NZ_LN827929.1"/>
</dbReference>
<dbReference type="InterPro" id="IPR012910">
    <property type="entry name" value="Plug_dom"/>
</dbReference>
<evidence type="ECO:0000313" key="16">
    <source>
        <dbReference type="EMBL" id="CEZ19433.1"/>
    </source>
</evidence>
<gene>
    <name evidence="16" type="ORF">BN1208_0543</name>
</gene>
<evidence type="ECO:0000256" key="4">
    <source>
        <dbReference type="ARBA" id="ARBA00022452"/>
    </source>
</evidence>
<comment type="similarity">
    <text evidence="2 12 13">Belongs to the TonB-dependent receptor family.</text>
</comment>
<dbReference type="InterPro" id="IPR036942">
    <property type="entry name" value="Beta-barrel_TonB_sf"/>
</dbReference>
<dbReference type="Proteomes" id="UP000064007">
    <property type="component" value="Chromosome 1"/>
</dbReference>
<dbReference type="OrthoDB" id="9760620at2"/>
<evidence type="ECO:0000256" key="3">
    <source>
        <dbReference type="ARBA" id="ARBA00022448"/>
    </source>
</evidence>
<keyword evidence="5 12" id="KW-0812">Transmembrane</keyword>
<feature type="domain" description="TonB-dependent receptor plug" evidence="15">
    <location>
        <begin position="45"/>
        <end position="157"/>
    </location>
</feature>
<dbReference type="GO" id="GO:0009279">
    <property type="term" value="C:cell outer membrane"/>
    <property type="evidence" value="ECO:0007669"/>
    <property type="project" value="UniProtKB-SubCell"/>
</dbReference>
<comment type="subcellular location">
    <subcellularLocation>
        <location evidence="1 12">Cell outer membrane</location>
        <topology evidence="1 12">Multi-pass membrane protein</topology>
    </subcellularLocation>
</comment>
<keyword evidence="6" id="KW-0732">Signal</keyword>
<keyword evidence="4 12" id="KW-1134">Transmembrane beta strand</keyword>
<keyword evidence="17" id="KW-1185">Reference proteome</keyword>
<evidence type="ECO:0000256" key="2">
    <source>
        <dbReference type="ARBA" id="ARBA00009810"/>
    </source>
</evidence>
<dbReference type="InterPro" id="IPR037066">
    <property type="entry name" value="Plug_dom_sf"/>
</dbReference>
<dbReference type="EMBL" id="LN827929">
    <property type="protein sequence ID" value="CEZ19433.1"/>
    <property type="molecule type" value="Genomic_DNA"/>
</dbReference>
<evidence type="ECO:0000256" key="12">
    <source>
        <dbReference type="PROSITE-ProRule" id="PRU01360"/>
    </source>
</evidence>
<accession>A0A0D6EVZ1</accession>
<dbReference type="Gene3D" id="2.170.130.10">
    <property type="entry name" value="TonB-dependent receptor, plug domain"/>
    <property type="match status" value="1"/>
</dbReference>
<dbReference type="PANTHER" id="PTHR30069">
    <property type="entry name" value="TONB-DEPENDENT OUTER MEMBRANE RECEPTOR"/>
    <property type="match status" value="1"/>
</dbReference>
<reference evidence="16" key="1">
    <citation type="submission" date="2014-12" db="EMBL/GenBank/DDBJ databases">
        <authorList>
            <person name="Salcher M Michaela"/>
        </authorList>
    </citation>
    <scope>NUCLEOTIDE SEQUENCE</scope>
    <source>
        <strain evidence="16">MMS-10A-171</strain>
    </source>
</reference>
<evidence type="ECO:0000313" key="17">
    <source>
        <dbReference type="Proteomes" id="UP000064007"/>
    </source>
</evidence>
<proteinExistence type="inferred from homology"/>
<keyword evidence="11 12" id="KW-0998">Cell outer membrane</keyword>
<keyword evidence="8 13" id="KW-0798">TonB box</keyword>
<keyword evidence="9 12" id="KW-0472">Membrane</keyword>
<evidence type="ECO:0000256" key="6">
    <source>
        <dbReference type="ARBA" id="ARBA00022729"/>
    </source>
</evidence>
<evidence type="ECO:0000256" key="9">
    <source>
        <dbReference type="ARBA" id="ARBA00023136"/>
    </source>
</evidence>
<keyword evidence="3 12" id="KW-0813">Transport</keyword>
<dbReference type="KEGG" id="mbat:BN1208_0543"/>
<evidence type="ECO:0000256" key="11">
    <source>
        <dbReference type="ARBA" id="ARBA00023237"/>
    </source>
</evidence>
<feature type="domain" description="TonB-dependent receptor-like beta-barrel" evidence="14">
    <location>
        <begin position="277"/>
        <end position="744"/>
    </location>
</feature>
<protein>
    <submittedName>
        <fullName evidence="16">TonB-dependent receptor</fullName>
    </submittedName>
</protein>
<evidence type="ECO:0000259" key="14">
    <source>
        <dbReference type="Pfam" id="PF00593"/>
    </source>
</evidence>
<evidence type="ECO:0000256" key="1">
    <source>
        <dbReference type="ARBA" id="ARBA00004571"/>
    </source>
</evidence>
<dbReference type="AlphaFoldDB" id="A0A0D6EVZ1"/>
<dbReference type="Gene3D" id="2.40.170.20">
    <property type="entry name" value="TonB-dependent receptor, beta-barrel domain"/>
    <property type="match status" value="1"/>
</dbReference>
<dbReference type="Pfam" id="PF00593">
    <property type="entry name" value="TonB_dep_Rec_b-barrel"/>
    <property type="match status" value="1"/>
</dbReference>
<name>A0A0D6EVZ1_9PROT</name>
<evidence type="ECO:0000256" key="5">
    <source>
        <dbReference type="ARBA" id="ARBA00022692"/>
    </source>
</evidence>
<dbReference type="GO" id="GO:0044718">
    <property type="term" value="P:siderophore transmembrane transport"/>
    <property type="evidence" value="ECO:0007669"/>
    <property type="project" value="TreeGrafter"/>
</dbReference>
<dbReference type="SUPFAM" id="SSF56935">
    <property type="entry name" value="Porins"/>
    <property type="match status" value="1"/>
</dbReference>
<organism evidence="16 17">
    <name type="scientific">Candidatus Methylopumilus planktonicus</name>
    <dbReference type="NCBI Taxonomy" id="1581557"/>
    <lineage>
        <taxon>Bacteria</taxon>
        <taxon>Pseudomonadati</taxon>
        <taxon>Pseudomonadota</taxon>
        <taxon>Betaproteobacteria</taxon>
        <taxon>Nitrosomonadales</taxon>
        <taxon>Methylophilaceae</taxon>
        <taxon>Candidatus Methylopumilus</taxon>
    </lineage>
</organism>
<dbReference type="InterPro" id="IPR039426">
    <property type="entry name" value="TonB-dep_rcpt-like"/>
</dbReference>
<keyword evidence="10 16" id="KW-0675">Receptor</keyword>
<dbReference type="HOGENOM" id="CLU_008287_18_1_4"/>
<dbReference type="STRING" id="1581557.BN1208_0543"/>
<evidence type="ECO:0000256" key="8">
    <source>
        <dbReference type="ARBA" id="ARBA00023077"/>
    </source>
</evidence>
<sequence length="768" mass="85824">MILKRIIPAILYLFFIESALSEEPSDLVSGTITVKDSFIDSRIIKFPATVETYDKKQIEESINAATPAQTLKYLPSIQVRERSIGDLNGIIASRTIGSISSAQSMLYMDGILLSNLLGNSFSFPPRWGMVSPEEIQNISMMYGPFSSIYAGNSLGGVININTRMPAKFESHVSAQGFHQNFKLYGTNQTSIGNHETASFGNKINDLSFWFGVNRLENRGQPLDFSVLNRSTTAAGTESLITGAYQDISEKNTNRVVFGATNITDSTQTNIKFKATYDLANQTKLNYTIGIWDLDSKTDVQSYIKDLNGNSIYYGDVNFNNKKYTVGAMNPAKAEALHIMQALDFKSDAKGFYDWQFTLSNYNYSKDLSNSSDLATAGQVNPYTQTTVGKLTDQNGTGWTILDARGTFRPKDHTIDIGYHIDVYQLRTTTNFTSDWTVNQKGVLNTASTGNTQTQALYIQDKWQLSPLWSLTLGGREEYWKAYEGSNYNSASTPILTNYSDKSDAKFSPKASLNYEPVPAWGFRAAFGKAYRFPTVNELYQQLTSTTGNNAIQNNPNLKPEEIFSAELTAERRFLNGLVRVSFFNEHKYDALLSQTTTVNVNTNCPSVGATQQCTYIQNVDHIRTYGAELSTQWQNVFISGLDLNANATLTDGKVLQDSLTPTNIGKNAPRLPKQLYKAVATYHVDNNLTLSLATRYSGRQYINLDNSDTNPETYKAASQFLFVDVKANYKFKDRWAASLGVDNIFNDQAYVSHPYPQRTGYVQIKFNY</sequence>
<dbReference type="PROSITE" id="PS52016">
    <property type="entry name" value="TONB_DEPENDENT_REC_3"/>
    <property type="match status" value="1"/>
</dbReference>
<evidence type="ECO:0000256" key="10">
    <source>
        <dbReference type="ARBA" id="ARBA00023170"/>
    </source>
</evidence>